<keyword evidence="3 7" id="KW-0813">Transport</keyword>
<dbReference type="Pfam" id="PF09454">
    <property type="entry name" value="Vps23_core"/>
    <property type="match status" value="1"/>
</dbReference>
<feature type="compositionally biased region" description="Polar residues" evidence="8">
    <location>
        <begin position="209"/>
        <end position="224"/>
    </location>
</feature>
<dbReference type="SUPFAM" id="SSF54495">
    <property type="entry name" value="UBC-like"/>
    <property type="match status" value="1"/>
</dbReference>
<dbReference type="Pfam" id="PF05743">
    <property type="entry name" value="UEV"/>
    <property type="match status" value="1"/>
</dbReference>
<dbReference type="InterPro" id="IPR017916">
    <property type="entry name" value="SB_dom"/>
</dbReference>
<evidence type="ECO:0000256" key="4">
    <source>
        <dbReference type="ARBA" id="ARBA00022753"/>
    </source>
</evidence>
<protein>
    <submittedName>
        <fullName evidence="11">UEV-domain-containing protein</fullName>
    </submittedName>
</protein>
<feature type="domain" description="UEV" evidence="10">
    <location>
        <begin position="13"/>
        <end position="160"/>
    </location>
</feature>
<accession>A0A8H4AG65</accession>
<organism evidence="11 12">
    <name type="scientific">Gigaspora margarita</name>
    <dbReference type="NCBI Taxonomy" id="4874"/>
    <lineage>
        <taxon>Eukaryota</taxon>
        <taxon>Fungi</taxon>
        <taxon>Fungi incertae sedis</taxon>
        <taxon>Mucoromycota</taxon>
        <taxon>Glomeromycotina</taxon>
        <taxon>Glomeromycetes</taxon>
        <taxon>Diversisporales</taxon>
        <taxon>Gigasporaceae</taxon>
        <taxon>Gigaspora</taxon>
    </lineage>
</organism>
<feature type="domain" description="SB" evidence="9">
    <location>
        <begin position="391"/>
        <end position="459"/>
    </location>
</feature>
<keyword evidence="5 7" id="KW-0653">Protein transport</keyword>
<dbReference type="PANTHER" id="PTHR23306">
    <property type="entry name" value="TUMOR SUSCEPTIBILITY GENE 101 PROTEIN-RELATED"/>
    <property type="match status" value="1"/>
</dbReference>
<evidence type="ECO:0000313" key="11">
    <source>
        <dbReference type="EMBL" id="KAF0492181.1"/>
    </source>
</evidence>
<dbReference type="PROSITE" id="PS51312">
    <property type="entry name" value="SB"/>
    <property type="match status" value="1"/>
</dbReference>
<evidence type="ECO:0000259" key="9">
    <source>
        <dbReference type="PROSITE" id="PS51312"/>
    </source>
</evidence>
<dbReference type="InterPro" id="IPR052070">
    <property type="entry name" value="ESCRT-I_UEV_domain"/>
</dbReference>
<sequence length="461" mass="52114">MPTFPMATDLHSIRTWLRNALEKVPYAHPDRAFRDVDTTISVFGKSLTLKTDTYTYDDGKSKSLLCLHGTIPITFKSTPYNIPVNIWIPTEYPMAAPIVFVVPTSNMLVRPSEIVDVSGRCQHTYLQHWGINPQEESNIVALCRILQDVFGHNPPVYTKPTSQPSPAPQLLHQPHTNGGQNILKSPVLHAYHPQSPTPPPLPPPPPYQSVATNKPASRPRSLSQAAPAPPPNPRYMIPSQNHMYQQKPPSQQHSNSLPRFLSGEDSSQLHISSILDEPSPAFIPQPAPLPTTQNPELVKLQSAVYDKVKESCNEFFEISTPEIHRIMGCGEQLNKSKVHINQEREHLLNLENKIKEKTEFLKNKVAEIDKLIEKVTNMPEVSVDDVLCGTTIVYNQLFELVAEDNAIEDTIYYLGKALSTERVDLNTYMKNIRTLAREQFMRRALIQKIRRQTGFDKLGYR</sequence>
<evidence type="ECO:0000256" key="8">
    <source>
        <dbReference type="SAM" id="MobiDB-lite"/>
    </source>
</evidence>
<feature type="compositionally biased region" description="Pro residues" evidence="8">
    <location>
        <begin position="195"/>
        <end position="207"/>
    </location>
</feature>
<evidence type="ECO:0000313" key="12">
    <source>
        <dbReference type="Proteomes" id="UP000439903"/>
    </source>
</evidence>
<feature type="compositionally biased region" description="Polar residues" evidence="8">
    <location>
        <begin position="238"/>
        <end position="257"/>
    </location>
</feature>
<dbReference type="GO" id="GO:0043162">
    <property type="term" value="P:ubiquitin-dependent protein catabolic process via the multivesicular body sorting pathway"/>
    <property type="evidence" value="ECO:0007669"/>
    <property type="project" value="UniProtKB-ARBA"/>
</dbReference>
<gene>
    <name evidence="11" type="ORF">F8M41_021755</name>
</gene>
<feature type="region of interest" description="Disordered" evidence="8">
    <location>
        <begin position="154"/>
        <end position="267"/>
    </location>
</feature>
<dbReference type="GO" id="GO:0072666">
    <property type="term" value="P:establishment of protein localization to vacuole"/>
    <property type="evidence" value="ECO:0007669"/>
    <property type="project" value="UniProtKB-ARBA"/>
</dbReference>
<dbReference type="Proteomes" id="UP000439903">
    <property type="component" value="Unassembled WGS sequence"/>
</dbReference>
<dbReference type="EMBL" id="WTPW01000650">
    <property type="protein sequence ID" value="KAF0492181.1"/>
    <property type="molecule type" value="Genomic_DNA"/>
</dbReference>
<dbReference type="PROSITE" id="PS51322">
    <property type="entry name" value="UEV"/>
    <property type="match status" value="1"/>
</dbReference>
<dbReference type="GO" id="GO:0015031">
    <property type="term" value="P:protein transport"/>
    <property type="evidence" value="ECO:0007669"/>
    <property type="project" value="UniProtKB-UniRule"/>
</dbReference>
<dbReference type="GO" id="GO:0043130">
    <property type="term" value="F:ubiquitin binding"/>
    <property type="evidence" value="ECO:0007669"/>
    <property type="project" value="TreeGrafter"/>
</dbReference>
<evidence type="ECO:0000256" key="6">
    <source>
        <dbReference type="ARBA" id="ARBA00023054"/>
    </source>
</evidence>
<reference evidence="11 12" key="1">
    <citation type="journal article" date="2019" name="Environ. Microbiol.">
        <title>At the nexus of three kingdoms: the genome of the mycorrhizal fungus Gigaspora margarita provides insights into plant, endobacterial and fungal interactions.</title>
        <authorList>
            <person name="Venice F."/>
            <person name="Ghignone S."/>
            <person name="Salvioli di Fossalunga A."/>
            <person name="Amselem J."/>
            <person name="Novero M."/>
            <person name="Xianan X."/>
            <person name="Sedzielewska Toro K."/>
            <person name="Morin E."/>
            <person name="Lipzen A."/>
            <person name="Grigoriev I.V."/>
            <person name="Henrissat B."/>
            <person name="Martin F.M."/>
            <person name="Bonfante P."/>
        </authorList>
    </citation>
    <scope>NUCLEOTIDE SEQUENCE [LARGE SCALE GENOMIC DNA]</scope>
    <source>
        <strain evidence="11 12">BEG34</strain>
    </source>
</reference>
<dbReference type="OrthoDB" id="306304at2759"/>
<comment type="caution">
    <text evidence="11">The sequence shown here is derived from an EMBL/GenBank/DDBJ whole genome shotgun (WGS) entry which is preliminary data.</text>
</comment>
<dbReference type="Gene3D" id="3.10.110.10">
    <property type="entry name" value="Ubiquitin Conjugating Enzyme"/>
    <property type="match status" value="1"/>
</dbReference>
<dbReference type="CDD" id="cd11685">
    <property type="entry name" value="UEV_TSG101-like"/>
    <property type="match status" value="1"/>
</dbReference>
<evidence type="ECO:0000259" key="10">
    <source>
        <dbReference type="PROSITE" id="PS51322"/>
    </source>
</evidence>
<comment type="subcellular location">
    <subcellularLocation>
        <location evidence="1">Endosome</location>
    </subcellularLocation>
</comment>
<evidence type="ECO:0000256" key="1">
    <source>
        <dbReference type="ARBA" id="ARBA00004177"/>
    </source>
</evidence>
<dbReference type="PANTHER" id="PTHR23306:SF3">
    <property type="entry name" value="TUMOR SUPPRESSOR PROTEIN 101"/>
    <property type="match status" value="1"/>
</dbReference>
<dbReference type="SUPFAM" id="SSF140111">
    <property type="entry name" value="Endosomal sorting complex assembly domain"/>
    <property type="match status" value="1"/>
</dbReference>
<feature type="compositionally biased region" description="Polar residues" evidence="8">
    <location>
        <begin position="174"/>
        <end position="183"/>
    </location>
</feature>
<dbReference type="InterPro" id="IPR016135">
    <property type="entry name" value="UBQ-conjugating_enzyme/RWD"/>
</dbReference>
<name>A0A8H4AG65_GIGMA</name>
<proteinExistence type="inferred from homology"/>
<dbReference type="Gene3D" id="6.10.140.820">
    <property type="match status" value="1"/>
</dbReference>
<evidence type="ECO:0000256" key="5">
    <source>
        <dbReference type="ARBA" id="ARBA00022927"/>
    </source>
</evidence>
<dbReference type="InterPro" id="IPR008883">
    <property type="entry name" value="UEV_N"/>
</dbReference>
<dbReference type="GO" id="GO:0000813">
    <property type="term" value="C:ESCRT I complex"/>
    <property type="evidence" value="ECO:0007669"/>
    <property type="project" value="TreeGrafter"/>
</dbReference>
<dbReference type="Gene3D" id="6.10.250.370">
    <property type="match status" value="1"/>
</dbReference>
<evidence type="ECO:0000256" key="2">
    <source>
        <dbReference type="ARBA" id="ARBA00009594"/>
    </source>
</evidence>
<evidence type="ECO:0000256" key="7">
    <source>
        <dbReference type="PROSITE-ProRule" id="PRU00644"/>
    </source>
</evidence>
<evidence type="ECO:0000256" key="3">
    <source>
        <dbReference type="ARBA" id="ARBA00022448"/>
    </source>
</evidence>
<keyword evidence="6" id="KW-0175">Coiled coil</keyword>
<keyword evidence="4" id="KW-0967">Endosome</keyword>
<comment type="similarity">
    <text evidence="2">Belongs to the ubiquitin-conjugating enzyme family. UEV subfamily.</text>
</comment>
<keyword evidence="12" id="KW-1185">Reference proteome</keyword>
<dbReference type="AlphaFoldDB" id="A0A8H4AG65"/>
<dbReference type="InterPro" id="IPR037202">
    <property type="entry name" value="ESCRT_assembly_dom"/>
</dbReference>